<evidence type="ECO:0000259" key="8">
    <source>
        <dbReference type="Pfam" id="PF04138"/>
    </source>
</evidence>
<comment type="similarity">
    <text evidence="2">Belongs to the GtrA family.</text>
</comment>
<dbReference type="InterPro" id="IPR007267">
    <property type="entry name" value="GtrA_DPMS_TM"/>
</dbReference>
<evidence type="ECO:0000313" key="10">
    <source>
        <dbReference type="Proteomes" id="UP000824166"/>
    </source>
</evidence>
<dbReference type="PANTHER" id="PTHR38459:SF1">
    <property type="entry name" value="PROPHAGE BACTOPRENOL-LINKED GLUCOSE TRANSLOCASE HOMOLOG"/>
    <property type="match status" value="1"/>
</dbReference>
<dbReference type="RefSeq" id="WP_216924012.1">
    <property type="nucleotide sequence ID" value="NZ_JAHOPC010000003.1"/>
</dbReference>
<evidence type="ECO:0000256" key="2">
    <source>
        <dbReference type="ARBA" id="ARBA00009399"/>
    </source>
</evidence>
<dbReference type="InterPro" id="IPR051401">
    <property type="entry name" value="GtrA_CellWall_Glycosyl"/>
</dbReference>
<dbReference type="Pfam" id="PF04138">
    <property type="entry name" value="GtrA_DPMS_TM"/>
    <property type="match status" value="1"/>
</dbReference>
<name>A0ABS6I3D8_9MICC</name>
<sequence length="161" mass="17610">MKAFIKKFFSSSLFRFLVVGGLSFIVDLGLLALCFQVFGWPLWLATGAGFWGSFFFNYFLQRHFAFGGGGTALGGVLRYSGLLAFNTLAVMGIVELFQFLGAGYVAGKVVATIVTMGWNYFIYKHWIFPQKKHPKSASGQTDGASETDAPAQKFTPNSSEG</sequence>
<feature type="transmembrane region" description="Helical" evidence="7">
    <location>
        <begin position="38"/>
        <end position="60"/>
    </location>
</feature>
<feature type="transmembrane region" description="Helical" evidence="7">
    <location>
        <begin position="100"/>
        <end position="123"/>
    </location>
</feature>
<proteinExistence type="inferred from homology"/>
<evidence type="ECO:0000256" key="3">
    <source>
        <dbReference type="ARBA" id="ARBA00022692"/>
    </source>
</evidence>
<evidence type="ECO:0000256" key="7">
    <source>
        <dbReference type="SAM" id="Phobius"/>
    </source>
</evidence>
<gene>
    <name evidence="9" type="ORF">KSW38_07800</name>
</gene>
<keyword evidence="4 7" id="KW-1133">Transmembrane helix</keyword>
<comment type="caution">
    <text evidence="9">The sequence shown here is derived from an EMBL/GenBank/DDBJ whole genome shotgun (WGS) entry which is preliminary data.</text>
</comment>
<feature type="transmembrane region" description="Helical" evidence="7">
    <location>
        <begin position="12"/>
        <end position="32"/>
    </location>
</feature>
<dbReference type="EMBL" id="JAHOPC010000003">
    <property type="protein sequence ID" value="MBU8866189.1"/>
    <property type="molecule type" value="Genomic_DNA"/>
</dbReference>
<organism evidence="9 10">
    <name type="scientific">Paenarthrobacter aromaticivorans</name>
    <dbReference type="NCBI Taxonomy" id="2849150"/>
    <lineage>
        <taxon>Bacteria</taxon>
        <taxon>Bacillati</taxon>
        <taxon>Actinomycetota</taxon>
        <taxon>Actinomycetes</taxon>
        <taxon>Micrococcales</taxon>
        <taxon>Micrococcaceae</taxon>
        <taxon>Paenarthrobacter</taxon>
    </lineage>
</organism>
<keyword evidence="10" id="KW-1185">Reference proteome</keyword>
<dbReference type="PANTHER" id="PTHR38459">
    <property type="entry name" value="PROPHAGE BACTOPRENOL-LINKED GLUCOSE TRANSLOCASE HOMOLOG"/>
    <property type="match status" value="1"/>
</dbReference>
<evidence type="ECO:0000313" key="9">
    <source>
        <dbReference type="EMBL" id="MBU8866189.1"/>
    </source>
</evidence>
<protein>
    <submittedName>
        <fullName evidence="9">GtrA family protein</fullName>
    </submittedName>
</protein>
<evidence type="ECO:0000256" key="4">
    <source>
        <dbReference type="ARBA" id="ARBA00022989"/>
    </source>
</evidence>
<accession>A0ABS6I3D8</accession>
<feature type="region of interest" description="Disordered" evidence="6">
    <location>
        <begin position="132"/>
        <end position="161"/>
    </location>
</feature>
<comment type="subcellular location">
    <subcellularLocation>
        <location evidence="1">Membrane</location>
        <topology evidence="1">Multi-pass membrane protein</topology>
    </subcellularLocation>
</comment>
<reference evidence="9 10" key="1">
    <citation type="submission" date="2021-06" db="EMBL/GenBank/DDBJ databases">
        <authorList>
            <person name="Jeong J.W."/>
        </authorList>
    </citation>
    <scope>NUCLEOTIDE SEQUENCE [LARGE SCALE GENOMIC DNA]</scope>
    <source>
        <strain evidence="9 10">MMS21-TAE1-1</strain>
    </source>
</reference>
<feature type="domain" description="GtrA/DPMS transmembrane" evidence="8">
    <location>
        <begin position="15"/>
        <end position="128"/>
    </location>
</feature>
<evidence type="ECO:0000256" key="5">
    <source>
        <dbReference type="ARBA" id="ARBA00023136"/>
    </source>
</evidence>
<keyword evidence="3 7" id="KW-0812">Transmembrane</keyword>
<dbReference type="Proteomes" id="UP000824166">
    <property type="component" value="Unassembled WGS sequence"/>
</dbReference>
<evidence type="ECO:0000256" key="6">
    <source>
        <dbReference type="SAM" id="MobiDB-lite"/>
    </source>
</evidence>
<keyword evidence="5 7" id="KW-0472">Membrane</keyword>
<feature type="transmembrane region" description="Helical" evidence="7">
    <location>
        <begin position="72"/>
        <end position="94"/>
    </location>
</feature>
<evidence type="ECO:0000256" key="1">
    <source>
        <dbReference type="ARBA" id="ARBA00004141"/>
    </source>
</evidence>